<evidence type="ECO:0000259" key="4">
    <source>
        <dbReference type="Pfam" id="PF00370"/>
    </source>
</evidence>
<gene>
    <name evidence="6" type="ORF">MICPUCDRAFT_61009</name>
</gene>
<keyword evidence="7" id="KW-1185">Reference proteome</keyword>
<evidence type="ECO:0000259" key="5">
    <source>
        <dbReference type="Pfam" id="PF02782"/>
    </source>
</evidence>
<dbReference type="Gene3D" id="3.30.420.40">
    <property type="match status" value="2"/>
</dbReference>
<evidence type="ECO:0000313" key="7">
    <source>
        <dbReference type="Proteomes" id="UP000001876"/>
    </source>
</evidence>
<sequence length="605" mass="62259">MHHARVAAPAAPARPSFLSPRRRATPSRRRAVASSSSSVFSRDADDDDDDPSRRVLAIDVGTSALKASLLSPSGRTLASSSTPYATGTTRPRAHPGAVEQDPDEWVDAFARTARDVLADDDDSGVVVAGVALSGQMQNVVFAKGGRAIRPALLYSDVRATAEAAAIEDALGGADAISRVLHNHKGAAGCLSKWIWAAKRERRVVEAADAILLGAHSYLAHVLTRGDASACDATTASTTGMLAPLNGDRDGRDGSRPRWATDVLGAFDGVDPRKLPALIAGRTPAAVGAIDDAVADALELPKALRGARVFHGVGDLASTTIGATGWDLGDGGAREYLYLGTSGWIARTCAAQDDDANSSSSSADGVFELLHPDPRLRIVASSMVTAGGAAEWARAAFLGSSRTGNNSLADLDALAASAPPGSGGVLFLPHLAGERSPFTDANARGGFVNLSMKSDAAAMARAVLEGVAYNYRSLSIALGSEGEGRGGERRGRGGALPVVGGGARSALWTRTLADVLNRPVRPVADATEIAARGAAAGVFVACGSWGSDGEPPRGYFPVDDDASDLSDDDGVVYPDAENAEAHARNHEVFAKLHAAIKTSGVDALAN</sequence>
<feature type="compositionally biased region" description="Polar residues" evidence="3">
    <location>
        <begin position="72"/>
        <end position="89"/>
    </location>
</feature>
<feature type="region of interest" description="Disordered" evidence="3">
    <location>
        <begin position="72"/>
        <end position="100"/>
    </location>
</feature>
<reference evidence="6 7" key="1">
    <citation type="journal article" date="2009" name="Science">
        <title>Green evolution and dynamic adaptations revealed by genomes of the marine picoeukaryotes Micromonas.</title>
        <authorList>
            <person name="Worden A.Z."/>
            <person name="Lee J.H."/>
            <person name="Mock T."/>
            <person name="Rouze P."/>
            <person name="Simmons M.P."/>
            <person name="Aerts A.L."/>
            <person name="Allen A.E."/>
            <person name="Cuvelier M.L."/>
            <person name="Derelle E."/>
            <person name="Everett M.V."/>
            <person name="Foulon E."/>
            <person name="Grimwood J."/>
            <person name="Gundlach H."/>
            <person name="Henrissat B."/>
            <person name="Napoli C."/>
            <person name="McDonald S.M."/>
            <person name="Parker M.S."/>
            <person name="Rombauts S."/>
            <person name="Salamov A."/>
            <person name="Von Dassow P."/>
            <person name="Badger J.H."/>
            <person name="Coutinho P.M."/>
            <person name="Demir E."/>
            <person name="Dubchak I."/>
            <person name="Gentemann C."/>
            <person name="Eikrem W."/>
            <person name="Gready J.E."/>
            <person name="John U."/>
            <person name="Lanier W."/>
            <person name="Lindquist E.A."/>
            <person name="Lucas S."/>
            <person name="Mayer K.F."/>
            <person name="Moreau H."/>
            <person name="Not F."/>
            <person name="Otillar R."/>
            <person name="Panaud O."/>
            <person name="Pangilinan J."/>
            <person name="Paulsen I."/>
            <person name="Piegu B."/>
            <person name="Poliakov A."/>
            <person name="Robbens S."/>
            <person name="Schmutz J."/>
            <person name="Toulza E."/>
            <person name="Wyss T."/>
            <person name="Zelensky A."/>
            <person name="Zhou K."/>
            <person name="Armbrust E.V."/>
            <person name="Bhattacharya D."/>
            <person name="Goodenough U.W."/>
            <person name="Van de Peer Y."/>
            <person name="Grigoriev I.V."/>
        </authorList>
    </citation>
    <scope>NUCLEOTIDE SEQUENCE [LARGE SCALE GENOMIC DNA]</scope>
    <source>
        <strain evidence="6 7">CCMP1545</strain>
    </source>
</reference>
<feature type="region of interest" description="Disordered" evidence="3">
    <location>
        <begin position="1"/>
        <end position="53"/>
    </location>
</feature>
<dbReference type="OrthoDB" id="1728974at2759"/>
<feature type="domain" description="Carbohydrate kinase FGGY C-terminal" evidence="5">
    <location>
        <begin position="362"/>
        <end position="538"/>
    </location>
</feature>
<evidence type="ECO:0000256" key="2">
    <source>
        <dbReference type="ARBA" id="ARBA00022777"/>
    </source>
</evidence>
<dbReference type="GO" id="GO:0005975">
    <property type="term" value="P:carbohydrate metabolic process"/>
    <property type="evidence" value="ECO:0007669"/>
    <property type="project" value="InterPro"/>
</dbReference>
<dbReference type="Pfam" id="PF00370">
    <property type="entry name" value="FGGY_N"/>
    <property type="match status" value="1"/>
</dbReference>
<dbReference type="eggNOG" id="KOG2517">
    <property type="taxonomic scope" value="Eukaryota"/>
</dbReference>
<dbReference type="STRING" id="564608.C1N083"/>
<dbReference type="RefSeq" id="XP_003061081.1">
    <property type="nucleotide sequence ID" value="XM_003061035.1"/>
</dbReference>
<protein>
    <submittedName>
        <fullName evidence="6">Predicted protein</fullName>
    </submittedName>
</protein>
<dbReference type="Pfam" id="PF02782">
    <property type="entry name" value="FGGY_C"/>
    <property type="match status" value="1"/>
</dbReference>
<dbReference type="Proteomes" id="UP000001876">
    <property type="component" value="Unassembled WGS sequence"/>
</dbReference>
<organism evidence="7">
    <name type="scientific">Micromonas pusilla (strain CCMP1545)</name>
    <name type="common">Picoplanktonic green alga</name>
    <dbReference type="NCBI Taxonomy" id="564608"/>
    <lineage>
        <taxon>Eukaryota</taxon>
        <taxon>Viridiplantae</taxon>
        <taxon>Chlorophyta</taxon>
        <taxon>Mamiellophyceae</taxon>
        <taxon>Mamiellales</taxon>
        <taxon>Mamiellaceae</taxon>
        <taxon>Micromonas</taxon>
    </lineage>
</organism>
<dbReference type="GO" id="GO:0016301">
    <property type="term" value="F:kinase activity"/>
    <property type="evidence" value="ECO:0007669"/>
    <property type="project" value="UniProtKB-KW"/>
</dbReference>
<feature type="compositionally biased region" description="Low complexity" evidence="3">
    <location>
        <begin position="1"/>
        <end position="19"/>
    </location>
</feature>
<proteinExistence type="predicted"/>
<dbReference type="InterPro" id="IPR018484">
    <property type="entry name" value="FGGY_N"/>
</dbReference>
<dbReference type="PANTHER" id="PTHR43095">
    <property type="entry name" value="SUGAR KINASE"/>
    <property type="match status" value="1"/>
</dbReference>
<dbReference type="CDD" id="cd07805">
    <property type="entry name" value="ASKHA_NBD_FGGY_CvXK-like"/>
    <property type="match status" value="1"/>
</dbReference>
<dbReference type="InterPro" id="IPR018485">
    <property type="entry name" value="FGGY_C"/>
</dbReference>
<dbReference type="AlphaFoldDB" id="C1N083"/>
<dbReference type="PANTHER" id="PTHR43095:SF5">
    <property type="entry name" value="XYLULOSE KINASE"/>
    <property type="match status" value="1"/>
</dbReference>
<feature type="compositionally biased region" description="Basic residues" evidence="3">
    <location>
        <begin position="20"/>
        <end position="31"/>
    </location>
</feature>
<name>C1N083_MICPC</name>
<accession>C1N083</accession>
<evidence type="ECO:0000256" key="1">
    <source>
        <dbReference type="ARBA" id="ARBA00022679"/>
    </source>
</evidence>
<dbReference type="GeneID" id="9686791"/>
<dbReference type="InterPro" id="IPR050406">
    <property type="entry name" value="FGGY_Carb_Kinase"/>
</dbReference>
<dbReference type="KEGG" id="mpp:MICPUCDRAFT_61009"/>
<feature type="domain" description="Carbohydrate kinase FGGY N-terminal" evidence="4">
    <location>
        <begin position="55"/>
        <end position="241"/>
    </location>
</feature>
<dbReference type="InterPro" id="IPR043129">
    <property type="entry name" value="ATPase_NBD"/>
</dbReference>
<dbReference type="SUPFAM" id="SSF53067">
    <property type="entry name" value="Actin-like ATPase domain"/>
    <property type="match status" value="2"/>
</dbReference>
<keyword evidence="1" id="KW-0808">Transferase</keyword>
<dbReference type="OMA" id="SYSGQMH"/>
<dbReference type="EMBL" id="GG663743">
    <property type="protein sequence ID" value="EEH54731.1"/>
    <property type="molecule type" value="Genomic_DNA"/>
</dbReference>
<evidence type="ECO:0000256" key="3">
    <source>
        <dbReference type="SAM" id="MobiDB-lite"/>
    </source>
</evidence>
<keyword evidence="2" id="KW-0418">Kinase</keyword>
<evidence type="ECO:0000313" key="6">
    <source>
        <dbReference type="EMBL" id="EEH54731.1"/>
    </source>
</evidence>
<feature type="compositionally biased region" description="Low complexity" evidence="3">
    <location>
        <begin position="32"/>
        <end position="41"/>
    </location>
</feature>